<evidence type="ECO:0000256" key="1">
    <source>
        <dbReference type="SAM" id="MobiDB-lite"/>
    </source>
</evidence>
<dbReference type="AlphaFoldDB" id="A0A4U6T849"/>
<accession>A0A4U6T849</accession>
<dbReference type="Gramene" id="TKV97411">
    <property type="protein sequence ID" value="TKV97411"/>
    <property type="gene ID" value="SEVIR_9G492201v2"/>
</dbReference>
<proteinExistence type="predicted"/>
<protein>
    <submittedName>
        <fullName evidence="2">Uncharacterized protein</fullName>
    </submittedName>
</protein>
<gene>
    <name evidence="2" type="ORF">SEVIR_9G492201v2</name>
</gene>
<organism evidence="2 3">
    <name type="scientific">Setaria viridis</name>
    <name type="common">Green bristlegrass</name>
    <name type="synonym">Setaria italica subsp. viridis</name>
    <dbReference type="NCBI Taxonomy" id="4556"/>
    <lineage>
        <taxon>Eukaryota</taxon>
        <taxon>Viridiplantae</taxon>
        <taxon>Streptophyta</taxon>
        <taxon>Embryophyta</taxon>
        <taxon>Tracheophyta</taxon>
        <taxon>Spermatophyta</taxon>
        <taxon>Magnoliopsida</taxon>
        <taxon>Liliopsida</taxon>
        <taxon>Poales</taxon>
        <taxon>Poaceae</taxon>
        <taxon>PACMAD clade</taxon>
        <taxon>Panicoideae</taxon>
        <taxon>Panicodae</taxon>
        <taxon>Paniceae</taxon>
        <taxon>Cenchrinae</taxon>
        <taxon>Setaria</taxon>
    </lineage>
</organism>
<dbReference type="PANTHER" id="PTHR48428:SF1">
    <property type="entry name" value="PLANT-SPECIFIC TFIIB-RELATED PROTEIN PTF2"/>
    <property type="match status" value="1"/>
</dbReference>
<feature type="region of interest" description="Disordered" evidence="1">
    <location>
        <begin position="1"/>
        <end position="20"/>
    </location>
</feature>
<dbReference type="EMBL" id="CM016560">
    <property type="protein sequence ID" value="TKV97411.1"/>
    <property type="molecule type" value="Genomic_DNA"/>
</dbReference>
<dbReference type="InterPro" id="IPR053340">
    <property type="entry name" value="PTF2"/>
</dbReference>
<evidence type="ECO:0000313" key="3">
    <source>
        <dbReference type="Proteomes" id="UP000298652"/>
    </source>
</evidence>
<sequence length="143" mass="16466">MEDREVRAGEKVGGRGRVEWGGGRREQGRFFPLSRADEIDFDNFVLEEKEFEDQKITEKGLSDAYQNVLERLAQLKKHGKVSKGADWRKRWKGGLELEPWMDPMDDGWKKDMLLEDVVDIDIGYDAPPPSFTAGMEEAKESPY</sequence>
<keyword evidence="3" id="KW-1185">Reference proteome</keyword>
<reference evidence="2" key="1">
    <citation type="submission" date="2019-03" db="EMBL/GenBank/DDBJ databases">
        <title>WGS assembly of Setaria viridis.</title>
        <authorList>
            <person name="Huang P."/>
            <person name="Jenkins J."/>
            <person name="Grimwood J."/>
            <person name="Barry K."/>
            <person name="Healey A."/>
            <person name="Mamidi S."/>
            <person name="Sreedasyam A."/>
            <person name="Shu S."/>
            <person name="Feldman M."/>
            <person name="Wu J."/>
            <person name="Yu Y."/>
            <person name="Chen C."/>
            <person name="Johnson J."/>
            <person name="Rokhsar D."/>
            <person name="Baxter I."/>
            <person name="Schmutz J."/>
            <person name="Brutnell T."/>
            <person name="Kellogg E."/>
        </authorList>
    </citation>
    <scope>NUCLEOTIDE SEQUENCE [LARGE SCALE GENOMIC DNA]</scope>
</reference>
<dbReference type="PANTHER" id="PTHR48428">
    <property type="entry name" value="PLANT-SPECIFIC TFIIB-RELATED PROTEIN PTF2"/>
    <property type="match status" value="1"/>
</dbReference>
<name>A0A4U6T849_SETVI</name>
<evidence type="ECO:0000313" key="2">
    <source>
        <dbReference type="EMBL" id="TKV97411.1"/>
    </source>
</evidence>
<dbReference type="Proteomes" id="UP000298652">
    <property type="component" value="Chromosome 9"/>
</dbReference>